<accession>A0A8C4NLF1</accession>
<comment type="similarity">
    <text evidence="3 9">Belongs to the cytochrome P450 family.</text>
</comment>
<keyword evidence="9" id="KW-0503">Monooxygenase</keyword>
<reference evidence="10" key="1">
    <citation type="submission" date="2025-08" db="UniProtKB">
        <authorList>
            <consortium name="Ensembl"/>
        </authorList>
    </citation>
    <scope>IDENTIFICATION</scope>
</reference>
<keyword evidence="5 9" id="KW-0560">Oxidoreductase</keyword>
<keyword evidence="6 8" id="KW-0408">Iron</keyword>
<evidence type="ECO:0000313" key="10">
    <source>
        <dbReference type="Ensembl" id="ENSEBUP00000006439.1"/>
    </source>
</evidence>
<keyword evidence="4 8" id="KW-0479">Metal-binding</keyword>
<evidence type="ECO:0000256" key="2">
    <source>
        <dbReference type="ARBA" id="ARBA00004370"/>
    </source>
</evidence>
<dbReference type="GO" id="GO:0016020">
    <property type="term" value="C:membrane"/>
    <property type="evidence" value="ECO:0007669"/>
    <property type="project" value="UniProtKB-SubCell"/>
</dbReference>
<dbReference type="GO" id="GO:0016712">
    <property type="term" value="F:oxidoreductase activity, acting on paired donors, with incorporation or reduction of molecular oxygen, reduced flavin or flavoprotein as one donor, and incorporation of one atom of oxygen"/>
    <property type="evidence" value="ECO:0007669"/>
    <property type="project" value="TreeGrafter"/>
</dbReference>
<dbReference type="GO" id="GO:0005506">
    <property type="term" value="F:iron ion binding"/>
    <property type="evidence" value="ECO:0007669"/>
    <property type="project" value="InterPro"/>
</dbReference>
<protein>
    <submittedName>
        <fullName evidence="10">Uncharacterized protein</fullName>
    </submittedName>
</protein>
<dbReference type="PRINTS" id="PR00463">
    <property type="entry name" value="EP450I"/>
</dbReference>
<comment type="subcellular location">
    <subcellularLocation>
        <location evidence="2">Membrane</location>
    </subcellularLocation>
</comment>
<keyword evidence="7" id="KW-0472">Membrane</keyword>
<dbReference type="GO" id="GO:0005737">
    <property type="term" value="C:cytoplasm"/>
    <property type="evidence" value="ECO:0007669"/>
    <property type="project" value="TreeGrafter"/>
</dbReference>
<evidence type="ECO:0000256" key="9">
    <source>
        <dbReference type="RuleBase" id="RU000461"/>
    </source>
</evidence>
<dbReference type="Proteomes" id="UP000694388">
    <property type="component" value="Unplaced"/>
</dbReference>
<feature type="binding site" description="axial binding residue" evidence="8">
    <location>
        <position position="366"/>
    </location>
    <ligand>
        <name>heme</name>
        <dbReference type="ChEBI" id="CHEBI:30413"/>
    </ligand>
    <ligandPart>
        <name>Fe</name>
        <dbReference type="ChEBI" id="CHEBI:18248"/>
    </ligandPart>
</feature>
<evidence type="ECO:0000256" key="7">
    <source>
        <dbReference type="ARBA" id="ARBA00023136"/>
    </source>
</evidence>
<organism evidence="10 11">
    <name type="scientific">Eptatretus burgeri</name>
    <name type="common">Inshore hagfish</name>
    <dbReference type="NCBI Taxonomy" id="7764"/>
    <lineage>
        <taxon>Eukaryota</taxon>
        <taxon>Metazoa</taxon>
        <taxon>Chordata</taxon>
        <taxon>Craniata</taxon>
        <taxon>Vertebrata</taxon>
        <taxon>Cyclostomata</taxon>
        <taxon>Myxini</taxon>
        <taxon>Myxiniformes</taxon>
        <taxon>Myxinidae</taxon>
        <taxon>Eptatretinae</taxon>
        <taxon>Eptatretus</taxon>
    </lineage>
</organism>
<evidence type="ECO:0000256" key="5">
    <source>
        <dbReference type="ARBA" id="ARBA00023002"/>
    </source>
</evidence>
<name>A0A8C4NLF1_EPTBU</name>
<dbReference type="PRINTS" id="PR00385">
    <property type="entry name" value="P450"/>
</dbReference>
<evidence type="ECO:0000256" key="4">
    <source>
        <dbReference type="ARBA" id="ARBA00022723"/>
    </source>
</evidence>
<dbReference type="PANTHER" id="PTHR24300:SF375">
    <property type="entry name" value="CYTOCHROME P450 FAMILY"/>
    <property type="match status" value="1"/>
</dbReference>
<dbReference type="GeneTree" id="ENSGT00940000162510"/>
<keyword evidence="8 9" id="KW-0349">Heme</keyword>
<dbReference type="InterPro" id="IPR050182">
    <property type="entry name" value="Cytochrome_P450_fam2"/>
</dbReference>
<dbReference type="InterPro" id="IPR001128">
    <property type="entry name" value="Cyt_P450"/>
</dbReference>
<evidence type="ECO:0000256" key="6">
    <source>
        <dbReference type="ARBA" id="ARBA00023004"/>
    </source>
</evidence>
<evidence type="ECO:0000256" key="8">
    <source>
        <dbReference type="PIRSR" id="PIRSR602401-1"/>
    </source>
</evidence>
<dbReference type="PROSITE" id="PS00086">
    <property type="entry name" value="CYTOCHROME_P450"/>
    <property type="match status" value="1"/>
</dbReference>
<dbReference type="FunFam" id="1.10.630.10:FF:000004">
    <property type="entry name" value="cytochrome P450 2D15 isoform X1"/>
    <property type="match status" value="1"/>
</dbReference>
<evidence type="ECO:0000313" key="11">
    <source>
        <dbReference type="Proteomes" id="UP000694388"/>
    </source>
</evidence>
<dbReference type="InterPro" id="IPR036396">
    <property type="entry name" value="Cyt_P450_sf"/>
</dbReference>
<dbReference type="Gene3D" id="1.10.630.10">
    <property type="entry name" value="Cytochrome P450"/>
    <property type="match status" value="1"/>
</dbReference>
<comment type="cofactor">
    <cofactor evidence="1 8">
        <name>heme</name>
        <dbReference type="ChEBI" id="CHEBI:30413"/>
    </cofactor>
</comment>
<dbReference type="InterPro" id="IPR002401">
    <property type="entry name" value="Cyt_P450_E_grp-I"/>
</dbReference>
<dbReference type="GO" id="GO:0020037">
    <property type="term" value="F:heme binding"/>
    <property type="evidence" value="ECO:0007669"/>
    <property type="project" value="InterPro"/>
</dbReference>
<dbReference type="InterPro" id="IPR017972">
    <property type="entry name" value="Cyt_P450_CS"/>
</dbReference>
<evidence type="ECO:0000256" key="1">
    <source>
        <dbReference type="ARBA" id="ARBA00001971"/>
    </source>
</evidence>
<evidence type="ECO:0000256" key="3">
    <source>
        <dbReference type="ARBA" id="ARBA00010617"/>
    </source>
</evidence>
<dbReference type="GO" id="GO:0006805">
    <property type="term" value="P:xenobiotic metabolic process"/>
    <property type="evidence" value="ECO:0007669"/>
    <property type="project" value="TreeGrafter"/>
</dbReference>
<dbReference type="Ensembl" id="ENSEBUT00000006895.1">
    <property type="protein sequence ID" value="ENSEBUP00000006439.1"/>
    <property type="gene ID" value="ENSEBUG00000004265.1"/>
</dbReference>
<dbReference type="PANTHER" id="PTHR24300">
    <property type="entry name" value="CYTOCHROME P450 508A4-RELATED"/>
    <property type="match status" value="1"/>
</dbReference>
<dbReference type="AlphaFoldDB" id="A0A8C4NLF1"/>
<dbReference type="SUPFAM" id="SSF48264">
    <property type="entry name" value="Cytochrome P450"/>
    <property type="match status" value="1"/>
</dbReference>
<dbReference type="Pfam" id="PF00067">
    <property type="entry name" value="p450"/>
    <property type="match status" value="1"/>
</dbReference>
<reference evidence="10" key="2">
    <citation type="submission" date="2025-09" db="UniProtKB">
        <authorList>
            <consortium name="Ensembl"/>
        </authorList>
    </citation>
    <scope>IDENTIFICATION</scope>
</reference>
<proteinExistence type="inferred from homology"/>
<dbReference type="GO" id="GO:0006082">
    <property type="term" value="P:organic acid metabolic process"/>
    <property type="evidence" value="ECO:0007669"/>
    <property type="project" value="TreeGrafter"/>
</dbReference>
<sequence length="411" mass="46442">MGGTTAVVLVGYDVIHEALVGHADEFAARPVVALIQDSDVSGGVIFNTGDHQRILRRFSLTTLRDYGMGKFTMEERISEEVSCLIKRITDMEGSPFEPTFVLSSAVSNVICSTILGKRFEYDDAIFLRLLKRVNFNLQQTGGPTAQLYNAFPIFRLLRQPYKRIDDNVKLSRKFYDKVIDEHRSSLVTTDPQDYVDSFLIQQAKEASNPDSPFNDLQLNKCISNMFAAGSETTATTLRWALLLMMKFTDVQECVQREIDDTLGRDRPPALSDRHLLPYTVAVINEVQRFGNIIPMNLPHATSTDVLFHGFFLPKGTFIIPLLSSVLRDKTQWEKPYEFYPKHFLDNNGCLRKRDAFLPFSLGRRACLGESLARSELFLFFTSLLQRFTFKPAPGSPLPDLIPCSGFTIGPK</sequence>
<keyword evidence="11" id="KW-1185">Reference proteome</keyword>